<name>C7HWL1_9FIRM</name>
<dbReference type="EMBL" id="ACXU01000024">
    <property type="protein sequence ID" value="EEU11793.1"/>
    <property type="molecule type" value="Genomic_DNA"/>
</dbReference>
<accession>C7HWL1</accession>
<keyword evidence="1" id="KW-0812">Transmembrane</keyword>
<feature type="transmembrane region" description="Helical" evidence="1">
    <location>
        <begin position="111"/>
        <end position="131"/>
    </location>
</feature>
<feature type="transmembrane region" description="Helical" evidence="1">
    <location>
        <begin position="82"/>
        <end position="105"/>
    </location>
</feature>
<evidence type="ECO:0000313" key="2">
    <source>
        <dbReference type="EMBL" id="EEU11793.1"/>
    </source>
</evidence>
<keyword evidence="1" id="KW-0472">Membrane</keyword>
<dbReference type="Proteomes" id="UP000003821">
    <property type="component" value="Unassembled WGS sequence"/>
</dbReference>
<sequence length="152" mass="18213">MYAKSKYFSIYINWGIFYLVIIQRKGDNLGNLIVGDVLLLFFSIYVGIFFKKFHTDYPKMRVGFHIWEVCYNKECWEYGNNFAGNLSIILGIILFGIIYPIILYFKIKRNICVILLIVFTILYFILLLTILRHHMRKKFNLKDEKDDEDDKK</sequence>
<comment type="caution">
    <text evidence="2">The sequence shown here is derived from an EMBL/GenBank/DDBJ whole genome shotgun (WGS) entry which is preliminary data.</text>
</comment>
<keyword evidence="3" id="KW-1185">Reference proteome</keyword>
<feature type="transmembrane region" description="Helical" evidence="1">
    <location>
        <begin position="7"/>
        <end position="23"/>
    </location>
</feature>
<keyword evidence="1" id="KW-1133">Transmembrane helix</keyword>
<dbReference type="InterPro" id="IPR025962">
    <property type="entry name" value="SdpI/YhfL"/>
</dbReference>
<protein>
    <submittedName>
        <fullName evidence="2">Uncharacterized protein</fullName>
    </submittedName>
</protein>
<gene>
    <name evidence="2" type="ORF">HMPREF0078_1662</name>
</gene>
<dbReference type="Pfam" id="PF13630">
    <property type="entry name" value="SdpI"/>
    <property type="match status" value="1"/>
</dbReference>
<feature type="transmembrane region" description="Helical" evidence="1">
    <location>
        <begin position="29"/>
        <end position="50"/>
    </location>
</feature>
<dbReference type="eggNOG" id="ENOG50341PH">
    <property type="taxonomic scope" value="Bacteria"/>
</dbReference>
<organism evidence="2 3">
    <name type="scientific">Anaerococcus vaginalis ATCC 51170</name>
    <dbReference type="NCBI Taxonomy" id="655811"/>
    <lineage>
        <taxon>Bacteria</taxon>
        <taxon>Bacillati</taxon>
        <taxon>Bacillota</taxon>
        <taxon>Tissierellia</taxon>
        <taxon>Tissierellales</taxon>
        <taxon>Peptoniphilaceae</taxon>
        <taxon>Anaerococcus</taxon>
    </lineage>
</organism>
<reference evidence="2 3" key="1">
    <citation type="submission" date="2009-08" db="EMBL/GenBank/DDBJ databases">
        <authorList>
            <person name="Muzny D."/>
            <person name="Qin X."/>
            <person name="Deng J."/>
            <person name="Jiang H."/>
            <person name="Liu Y."/>
            <person name="Qu J."/>
            <person name="Song X.-Z."/>
            <person name="Zhang L."/>
            <person name="Thornton R."/>
            <person name="Coyle M."/>
            <person name="Francisco L."/>
            <person name="Jackson L."/>
            <person name="Javaid M."/>
            <person name="Korchina V."/>
            <person name="Kovar C."/>
            <person name="Mata R."/>
            <person name="Mathew T."/>
            <person name="Ngo R."/>
            <person name="Nguyen L."/>
            <person name="Nguyen N."/>
            <person name="Okwuonu G."/>
            <person name="Ongeri F."/>
            <person name="Pham C."/>
            <person name="Simmons D."/>
            <person name="Wilczek-Boney K."/>
            <person name="Hale W."/>
            <person name="Jakkamsetti A."/>
            <person name="Pham P."/>
            <person name="Ruth R."/>
            <person name="San Lucas F."/>
            <person name="Warren J."/>
            <person name="Zhang J."/>
            <person name="Zhao Z."/>
            <person name="Zhou C."/>
            <person name="Zhu D."/>
            <person name="Lee S."/>
            <person name="Bess C."/>
            <person name="Blankenburg K."/>
            <person name="Forbes L."/>
            <person name="Fu Q."/>
            <person name="Gubbala S."/>
            <person name="Hirani K."/>
            <person name="Jayaseelan J.C."/>
            <person name="Lara F."/>
            <person name="Munidasa M."/>
            <person name="Palculict T."/>
            <person name="Patil S."/>
            <person name="Pu L.-L."/>
            <person name="Saada N."/>
            <person name="Tang L."/>
            <person name="Weissenberger G."/>
            <person name="Zhu Y."/>
            <person name="Hemphill L."/>
            <person name="Shang Y."/>
            <person name="Youmans B."/>
            <person name="Ayvaz T."/>
            <person name="Ross M."/>
            <person name="Santibanez J."/>
            <person name="Aqrawi P."/>
            <person name="Gross S."/>
            <person name="Joshi V."/>
            <person name="Fowler G."/>
            <person name="Nazareth L."/>
            <person name="Reid J."/>
            <person name="Worley K."/>
            <person name="Petrosino J."/>
            <person name="Highlander S."/>
            <person name="Gibbs R."/>
            <person name="Gibbs R."/>
        </authorList>
    </citation>
    <scope>NUCLEOTIDE SEQUENCE [LARGE SCALE GENOMIC DNA]</scope>
    <source>
        <strain evidence="2 3">ATCC 51170</strain>
    </source>
</reference>
<dbReference type="HOGENOM" id="CLU_144612_0_0_9"/>
<evidence type="ECO:0000313" key="3">
    <source>
        <dbReference type="Proteomes" id="UP000003821"/>
    </source>
</evidence>
<dbReference type="AlphaFoldDB" id="C7HWL1"/>
<evidence type="ECO:0000256" key="1">
    <source>
        <dbReference type="SAM" id="Phobius"/>
    </source>
</evidence>
<proteinExistence type="predicted"/>